<dbReference type="Proteomes" id="UP000244811">
    <property type="component" value="Chromosome 3"/>
</dbReference>
<dbReference type="InterPro" id="IPR006370">
    <property type="entry name" value="HB_polyprenyltransferase-like"/>
</dbReference>
<dbReference type="HAMAP" id="MF_01635">
    <property type="entry name" value="UbiA"/>
    <property type="match status" value="1"/>
</dbReference>
<dbReference type="PANTHER" id="PTHR11048:SF28">
    <property type="entry name" value="4-HYDROXYBENZOATE POLYPRENYLTRANSFERASE, MITOCHONDRIAL"/>
    <property type="match status" value="1"/>
</dbReference>
<feature type="transmembrane region" description="Helical" evidence="9">
    <location>
        <begin position="154"/>
        <end position="175"/>
    </location>
</feature>
<comment type="similarity">
    <text evidence="4 9">Belongs to the UbiA prenyltransferase family.</text>
</comment>
<evidence type="ECO:0000256" key="8">
    <source>
        <dbReference type="ARBA" id="ARBA00023136"/>
    </source>
</evidence>
<keyword evidence="7 9" id="KW-1133">Transmembrane helix</keyword>
<evidence type="ECO:0000256" key="10">
    <source>
        <dbReference type="SAM" id="SignalP"/>
    </source>
</evidence>
<dbReference type="GO" id="GO:0006744">
    <property type="term" value="P:ubiquinone biosynthetic process"/>
    <property type="evidence" value="ECO:0007669"/>
    <property type="project" value="UniProtKB-UniRule"/>
</dbReference>
<dbReference type="Gene3D" id="1.10.357.140">
    <property type="entry name" value="UbiA prenyltransferase"/>
    <property type="match status" value="1"/>
</dbReference>
<name>A0A976XJ86_THEOR</name>
<keyword evidence="9" id="KW-0496">Mitochondrion</keyword>
<dbReference type="AlphaFoldDB" id="A0A976XJ86"/>
<feature type="chain" id="PRO_5037907050" description="4-hydroxybenzoate polyprenyltransferase, mitochondrial" evidence="10">
    <location>
        <begin position="24"/>
        <end position="292"/>
    </location>
</feature>
<feature type="transmembrane region" description="Helical" evidence="9">
    <location>
        <begin position="105"/>
        <end position="121"/>
    </location>
</feature>
<keyword evidence="9" id="KW-0999">Mitochondrion inner membrane</keyword>
<dbReference type="Gene3D" id="1.20.120.1780">
    <property type="entry name" value="UbiA prenyltransferase"/>
    <property type="match status" value="1"/>
</dbReference>
<dbReference type="PANTHER" id="PTHR11048">
    <property type="entry name" value="PRENYLTRANSFERASES"/>
    <property type="match status" value="1"/>
</dbReference>
<evidence type="ECO:0000256" key="9">
    <source>
        <dbReference type="HAMAP-Rule" id="MF_03189"/>
    </source>
</evidence>
<dbReference type="FunFam" id="1.20.120.1780:FF:000001">
    <property type="entry name" value="4-hydroxybenzoate octaprenyltransferase"/>
    <property type="match status" value="1"/>
</dbReference>
<comment type="pathway">
    <text evidence="9">Cofactor biosynthesis; ubiquinone biosynthesis.</text>
</comment>
<sequence length="292" mass="32381">MRVHSLIPVVIFALPAMWSASLALPSVVTLLEIKKMGLMCLGAFFARSAGCCVNDLLDKNFDKHVERTKIRPLANGSIGTKEALATLVFSSAMALSILLQFDTNTIMLGFLTSITCSLYPLMKRYTNYAQLVLGMSSSIGTLMAWTIMSGGPITLPPIFIYLTASIWPMIYDTIYAHQDKEFDKKLGLKSLALLWGDNTKKMCNLVAYNMSILLATCGYFAKLGDPFYASVVLSHLWMLRQLKTVNLEDPANCFRFFKNSVIYGGIILAGILAGKKDLSLDLKFNRRIESNI</sequence>
<evidence type="ECO:0000313" key="11">
    <source>
        <dbReference type="EMBL" id="UVC49618.1"/>
    </source>
</evidence>
<comment type="subcellular location">
    <subcellularLocation>
        <location evidence="2">Membrane</location>
        <topology evidence="2">Multi-pass membrane protein</topology>
    </subcellularLocation>
    <subcellularLocation>
        <location evidence="9">Mitochondrion inner membrane</location>
        <topology evidence="9">Multi-pass membrane protein</topology>
        <orientation evidence="9">Matrix side</orientation>
    </subcellularLocation>
</comment>
<evidence type="ECO:0000256" key="4">
    <source>
        <dbReference type="ARBA" id="ARBA00005985"/>
    </source>
</evidence>
<evidence type="ECO:0000256" key="5">
    <source>
        <dbReference type="ARBA" id="ARBA00022679"/>
    </source>
</evidence>
<protein>
    <recommendedName>
        <fullName evidence="9">4-hydroxybenzoate polyprenyltransferase, mitochondrial</fullName>
        <shortName evidence="9">4-HB polyprenyltransferase</shortName>
        <ecNumber evidence="9">2.5.1.39</ecNumber>
    </recommendedName>
    <alternativeName>
        <fullName evidence="9">Para-hydroxybenzoate--polyprenyltransferase</fullName>
        <shortName evidence="9">PHB:PPT</shortName>
        <shortName evidence="9">PHB:polyprenyltransferase</shortName>
    </alternativeName>
</protein>
<evidence type="ECO:0000256" key="2">
    <source>
        <dbReference type="ARBA" id="ARBA00004141"/>
    </source>
</evidence>
<dbReference type="CDD" id="cd13959">
    <property type="entry name" value="PT_UbiA_COQ2"/>
    <property type="match status" value="1"/>
</dbReference>
<comment type="cofactor">
    <cofactor evidence="1 9">
        <name>Mg(2+)</name>
        <dbReference type="ChEBI" id="CHEBI:18420"/>
    </cofactor>
</comment>
<keyword evidence="5 9" id="KW-0808">Transferase</keyword>
<dbReference type="FunFam" id="1.10.357.140:FF:000008">
    <property type="entry name" value="4-hydroxybenzoate octaprenyltransferase"/>
    <property type="match status" value="1"/>
</dbReference>
<comment type="pathway">
    <text evidence="3">Secondary metabolite biosynthesis.</text>
</comment>
<keyword evidence="10" id="KW-0732">Signal</keyword>
<accession>A0A976XJ86</accession>
<keyword evidence="9" id="KW-0414">Isoprene biosynthesis</keyword>
<keyword evidence="8 9" id="KW-0472">Membrane</keyword>
<proteinExistence type="inferred from homology"/>
<dbReference type="GO" id="GO:0008412">
    <property type="term" value="F:4-hydroxybenzoate polyprenyltransferase activity"/>
    <property type="evidence" value="ECO:0007669"/>
    <property type="project" value="UniProtKB-EC"/>
</dbReference>
<evidence type="ECO:0000256" key="6">
    <source>
        <dbReference type="ARBA" id="ARBA00022692"/>
    </source>
</evidence>
<comment type="function">
    <text evidence="9">Catalyzes the prenylation of para-hydroxybenzoate (PHB) with an all-trans polyprenyl group. Mediates the second step in the final reaction sequence of coenzyme Q (CoQ) biosynthesis, which is the condensation of the polyisoprenoid side chain with PHB, generating the first membrane-bound Q intermediate.</text>
</comment>
<organism evidence="11 12">
    <name type="scientific">Theileria orientalis</name>
    <dbReference type="NCBI Taxonomy" id="68886"/>
    <lineage>
        <taxon>Eukaryota</taxon>
        <taxon>Sar</taxon>
        <taxon>Alveolata</taxon>
        <taxon>Apicomplexa</taxon>
        <taxon>Aconoidasida</taxon>
        <taxon>Piroplasmida</taxon>
        <taxon>Theileriidae</taxon>
        <taxon>Theileria</taxon>
    </lineage>
</organism>
<dbReference type="InterPro" id="IPR030470">
    <property type="entry name" value="UbiA_prenylTrfase_CS"/>
</dbReference>
<dbReference type="Pfam" id="PF01040">
    <property type="entry name" value="UbiA"/>
    <property type="match status" value="1"/>
</dbReference>
<evidence type="ECO:0000313" key="12">
    <source>
        <dbReference type="Proteomes" id="UP000244811"/>
    </source>
</evidence>
<dbReference type="GO" id="GO:0005886">
    <property type="term" value="C:plasma membrane"/>
    <property type="evidence" value="ECO:0007669"/>
    <property type="project" value="TreeGrafter"/>
</dbReference>
<dbReference type="EMBL" id="CP056070">
    <property type="protein sequence ID" value="UVC49618.1"/>
    <property type="molecule type" value="Genomic_DNA"/>
</dbReference>
<reference evidence="11" key="1">
    <citation type="submission" date="2022-07" db="EMBL/GenBank/DDBJ databases">
        <title>Evaluation of T. orientalis genome assembly methods using nanopore sequencing and analysis of variation between genomes.</title>
        <authorList>
            <person name="Yam J."/>
            <person name="Micallef M.L."/>
            <person name="Liu M."/>
            <person name="Djordjevic S.P."/>
            <person name="Bogema D.R."/>
            <person name="Jenkins C."/>
        </authorList>
    </citation>
    <scope>NUCLEOTIDE SEQUENCE</scope>
    <source>
        <strain evidence="11">Goon Nure</strain>
    </source>
</reference>
<feature type="signal peptide" evidence="10">
    <location>
        <begin position="1"/>
        <end position="23"/>
    </location>
</feature>
<dbReference type="GO" id="GO:0008299">
    <property type="term" value="P:isoprenoid biosynthetic process"/>
    <property type="evidence" value="ECO:0007669"/>
    <property type="project" value="UniProtKB-UniRule"/>
</dbReference>
<dbReference type="GO" id="GO:0005743">
    <property type="term" value="C:mitochondrial inner membrane"/>
    <property type="evidence" value="ECO:0007669"/>
    <property type="project" value="UniProtKB-SubCell"/>
</dbReference>
<dbReference type="EC" id="2.5.1.39" evidence="9"/>
<dbReference type="InterPro" id="IPR000537">
    <property type="entry name" value="UbiA_prenyltransferase"/>
</dbReference>
<keyword evidence="6 9" id="KW-0812">Transmembrane</keyword>
<dbReference type="InterPro" id="IPR039653">
    <property type="entry name" value="Prenyltransferase"/>
</dbReference>
<evidence type="ECO:0000256" key="1">
    <source>
        <dbReference type="ARBA" id="ARBA00001946"/>
    </source>
</evidence>
<comment type="catalytic activity">
    <reaction evidence="9">
        <text>an all-trans-polyprenyl diphosphate + 4-hydroxybenzoate = a 4-hydroxy-3-(all-trans-polyprenyl)benzoate + diphosphate</text>
        <dbReference type="Rhea" id="RHEA:44504"/>
        <dbReference type="Rhea" id="RHEA-COMP:9514"/>
        <dbReference type="Rhea" id="RHEA-COMP:9564"/>
        <dbReference type="ChEBI" id="CHEBI:17879"/>
        <dbReference type="ChEBI" id="CHEBI:33019"/>
        <dbReference type="ChEBI" id="CHEBI:58914"/>
        <dbReference type="ChEBI" id="CHEBI:78396"/>
        <dbReference type="EC" id="2.5.1.39"/>
    </reaction>
</comment>
<keyword evidence="9" id="KW-0831">Ubiquinone biosynthesis</keyword>
<evidence type="ECO:0000256" key="3">
    <source>
        <dbReference type="ARBA" id="ARBA00005179"/>
    </source>
</evidence>
<evidence type="ECO:0000256" key="7">
    <source>
        <dbReference type="ARBA" id="ARBA00022989"/>
    </source>
</evidence>
<gene>
    <name evidence="11" type="ORF">MACK_003725</name>
</gene>
<feature type="transmembrane region" description="Helical" evidence="9">
    <location>
        <begin position="128"/>
        <end position="148"/>
    </location>
</feature>
<dbReference type="PROSITE" id="PS00943">
    <property type="entry name" value="UBIA"/>
    <property type="match status" value="1"/>
</dbReference>
<dbReference type="InterPro" id="IPR044878">
    <property type="entry name" value="UbiA_sf"/>
</dbReference>